<dbReference type="OrthoDB" id="9788252at2"/>
<dbReference type="InterPro" id="IPR051449">
    <property type="entry name" value="ABC-2_transporter_component"/>
</dbReference>
<feature type="transmembrane region" description="Helical" evidence="6">
    <location>
        <begin position="267"/>
        <end position="289"/>
    </location>
</feature>
<evidence type="ECO:0000256" key="4">
    <source>
        <dbReference type="ARBA" id="ARBA00022989"/>
    </source>
</evidence>
<dbReference type="GO" id="GO:0005886">
    <property type="term" value="C:plasma membrane"/>
    <property type="evidence" value="ECO:0007669"/>
    <property type="project" value="UniProtKB-SubCell"/>
</dbReference>
<name>Q0B0H1_SYNWW</name>
<evidence type="ECO:0000313" key="9">
    <source>
        <dbReference type="Proteomes" id="UP000001968"/>
    </source>
</evidence>
<dbReference type="KEGG" id="swo:Swol_0181"/>
<evidence type="ECO:0000256" key="2">
    <source>
        <dbReference type="ARBA" id="ARBA00022475"/>
    </source>
</evidence>
<dbReference type="RefSeq" id="WP_011639642.1">
    <property type="nucleotide sequence ID" value="NC_008346.1"/>
</dbReference>
<dbReference type="PANTHER" id="PTHR30294">
    <property type="entry name" value="MEMBRANE COMPONENT OF ABC TRANSPORTER YHHJ-RELATED"/>
    <property type="match status" value="1"/>
</dbReference>
<feature type="domain" description="ABC-2 type transporter transmembrane" evidence="7">
    <location>
        <begin position="27"/>
        <end position="374"/>
    </location>
</feature>
<dbReference type="Gene3D" id="3.40.1710.10">
    <property type="entry name" value="abc type-2 transporter like domain"/>
    <property type="match status" value="1"/>
</dbReference>
<gene>
    <name evidence="8" type="ordered locus">Swol_0181</name>
</gene>
<sequence>MRSKSGFKIMRREFNYMWRDRGLRKILLLGPILGLFLFMAIYQTQTVKDIPTAIVDLDGSSSSREISEKIKHAEHLKLRAYPQSYEDLEQSIRRGEIVVGVVIPENFGRDVARHHPTRVLVIVDSSNTVYATNASTAVLGVIRSISAEAGVKTLLARGMDPSQARKAFLTVDYREEGWFNPTLNYAYFLVLAMALNIWQQCCTMTASMNVIGETGMKSWLQVKASGVSRFKYFFSKSLAHLITFMLLVIPVYILALGIFKLPLSCGLGMLLLFTLVFAVSLHSVGTLMSSLANNAVDSTRFGMMVALPSFVLCGYTWPIEAMPGFLQSLVWILPQTWFFQGFNYLSFKDPGWSFMLPYFGGLLVISLVCYSMAAMATAWMER</sequence>
<evidence type="ECO:0000256" key="3">
    <source>
        <dbReference type="ARBA" id="ARBA00022692"/>
    </source>
</evidence>
<keyword evidence="2" id="KW-1003">Cell membrane</keyword>
<keyword evidence="4 6" id="KW-1133">Transmembrane helix</keyword>
<evidence type="ECO:0000256" key="5">
    <source>
        <dbReference type="ARBA" id="ARBA00023136"/>
    </source>
</evidence>
<dbReference type="GO" id="GO:0140359">
    <property type="term" value="F:ABC-type transporter activity"/>
    <property type="evidence" value="ECO:0007669"/>
    <property type="project" value="InterPro"/>
</dbReference>
<evidence type="ECO:0000313" key="8">
    <source>
        <dbReference type="EMBL" id="ABI67533.1"/>
    </source>
</evidence>
<evidence type="ECO:0000259" key="7">
    <source>
        <dbReference type="Pfam" id="PF12698"/>
    </source>
</evidence>
<dbReference type="Pfam" id="PF12698">
    <property type="entry name" value="ABC2_membrane_3"/>
    <property type="match status" value="1"/>
</dbReference>
<keyword evidence="9" id="KW-1185">Reference proteome</keyword>
<dbReference type="InterPro" id="IPR013525">
    <property type="entry name" value="ABC2_TM"/>
</dbReference>
<feature type="transmembrane region" description="Helical" evidence="6">
    <location>
        <begin position="178"/>
        <end position="198"/>
    </location>
</feature>
<dbReference type="AlphaFoldDB" id="Q0B0H1"/>
<protein>
    <submittedName>
        <fullName evidence="8">ABC-type multidrug transport system permease component</fullName>
    </submittedName>
</protein>
<dbReference type="Proteomes" id="UP000001968">
    <property type="component" value="Chromosome"/>
</dbReference>
<dbReference type="HOGENOM" id="CLU_039483_8_4_9"/>
<proteinExistence type="predicted"/>
<keyword evidence="5 6" id="KW-0472">Membrane</keyword>
<dbReference type="EMBL" id="CP000448">
    <property type="protein sequence ID" value="ABI67533.1"/>
    <property type="molecule type" value="Genomic_DNA"/>
</dbReference>
<feature type="transmembrane region" description="Helical" evidence="6">
    <location>
        <begin position="238"/>
        <end position="261"/>
    </location>
</feature>
<comment type="subcellular location">
    <subcellularLocation>
        <location evidence="1">Cell membrane</location>
        <topology evidence="1">Multi-pass membrane protein</topology>
    </subcellularLocation>
</comment>
<dbReference type="PANTHER" id="PTHR30294:SF29">
    <property type="entry name" value="MULTIDRUG ABC TRANSPORTER PERMEASE YBHS-RELATED"/>
    <property type="match status" value="1"/>
</dbReference>
<organism evidence="8 9">
    <name type="scientific">Syntrophomonas wolfei subsp. wolfei (strain DSM 2245B / Goettingen)</name>
    <dbReference type="NCBI Taxonomy" id="335541"/>
    <lineage>
        <taxon>Bacteria</taxon>
        <taxon>Bacillati</taxon>
        <taxon>Bacillota</taxon>
        <taxon>Clostridia</taxon>
        <taxon>Eubacteriales</taxon>
        <taxon>Syntrophomonadaceae</taxon>
        <taxon>Syntrophomonas</taxon>
    </lineage>
</organism>
<reference evidence="9" key="1">
    <citation type="journal article" date="2010" name="Environ. Microbiol.">
        <title>The genome of Syntrophomonas wolfei: new insights into syntrophic metabolism and biohydrogen production.</title>
        <authorList>
            <person name="Sieber J.R."/>
            <person name="Sims D.R."/>
            <person name="Han C."/>
            <person name="Kim E."/>
            <person name="Lykidis A."/>
            <person name="Lapidus A.L."/>
            <person name="McDonnald E."/>
            <person name="Rohlin L."/>
            <person name="Culley D.E."/>
            <person name="Gunsalus R."/>
            <person name="McInerney M.J."/>
        </authorList>
    </citation>
    <scope>NUCLEOTIDE SEQUENCE [LARGE SCALE GENOMIC DNA]</scope>
    <source>
        <strain evidence="9">DSM 2245B / Goettingen</strain>
    </source>
</reference>
<dbReference type="STRING" id="335541.Swol_0181"/>
<evidence type="ECO:0000256" key="6">
    <source>
        <dbReference type="SAM" id="Phobius"/>
    </source>
</evidence>
<evidence type="ECO:0000256" key="1">
    <source>
        <dbReference type="ARBA" id="ARBA00004651"/>
    </source>
</evidence>
<keyword evidence="3 6" id="KW-0812">Transmembrane</keyword>
<accession>Q0B0H1</accession>
<feature type="transmembrane region" description="Helical" evidence="6">
    <location>
        <begin position="358"/>
        <end position="380"/>
    </location>
</feature>
<dbReference type="eggNOG" id="COG0842">
    <property type="taxonomic scope" value="Bacteria"/>
</dbReference>